<dbReference type="Proteomes" id="UP000242188">
    <property type="component" value="Unassembled WGS sequence"/>
</dbReference>
<comment type="caution">
    <text evidence="1">The sequence shown here is derived from an EMBL/GenBank/DDBJ whole genome shotgun (WGS) entry which is preliminary data.</text>
</comment>
<gene>
    <name evidence="1" type="ORF">KP79_PYT06172</name>
</gene>
<dbReference type="OrthoDB" id="6334544at2759"/>
<dbReference type="GO" id="GO:0003713">
    <property type="term" value="F:transcription coactivator activity"/>
    <property type="evidence" value="ECO:0007669"/>
    <property type="project" value="InterPro"/>
</dbReference>
<dbReference type="InterPro" id="IPR039947">
    <property type="entry name" value="NCoA-4"/>
</dbReference>
<accession>A0A210QPE0</accession>
<name>A0A210QPE0_MIZYE</name>
<organism evidence="1 2">
    <name type="scientific">Mizuhopecten yessoensis</name>
    <name type="common">Japanese scallop</name>
    <name type="synonym">Patinopecten yessoensis</name>
    <dbReference type="NCBI Taxonomy" id="6573"/>
    <lineage>
        <taxon>Eukaryota</taxon>
        <taxon>Metazoa</taxon>
        <taxon>Spiralia</taxon>
        <taxon>Lophotrochozoa</taxon>
        <taxon>Mollusca</taxon>
        <taxon>Bivalvia</taxon>
        <taxon>Autobranchia</taxon>
        <taxon>Pteriomorphia</taxon>
        <taxon>Pectinida</taxon>
        <taxon>Pectinoidea</taxon>
        <taxon>Pectinidae</taxon>
        <taxon>Mizuhopecten</taxon>
    </lineage>
</organism>
<dbReference type="GO" id="GO:0006879">
    <property type="term" value="P:intracellular iron ion homeostasis"/>
    <property type="evidence" value="ECO:0007669"/>
    <property type="project" value="InterPro"/>
</dbReference>
<protein>
    <submittedName>
        <fullName evidence="1">Nuclear receptor coactivator 4</fullName>
    </submittedName>
</protein>
<evidence type="ECO:0000313" key="2">
    <source>
        <dbReference type="Proteomes" id="UP000242188"/>
    </source>
</evidence>
<dbReference type="GO" id="GO:0009725">
    <property type="term" value="P:response to hormone"/>
    <property type="evidence" value="ECO:0007669"/>
    <property type="project" value="TreeGrafter"/>
</dbReference>
<proteinExistence type="predicted"/>
<reference evidence="1 2" key="1">
    <citation type="journal article" date="2017" name="Nat. Ecol. Evol.">
        <title>Scallop genome provides insights into evolution of bilaterian karyotype and development.</title>
        <authorList>
            <person name="Wang S."/>
            <person name="Zhang J."/>
            <person name="Jiao W."/>
            <person name="Li J."/>
            <person name="Xun X."/>
            <person name="Sun Y."/>
            <person name="Guo X."/>
            <person name="Huan P."/>
            <person name="Dong B."/>
            <person name="Zhang L."/>
            <person name="Hu X."/>
            <person name="Sun X."/>
            <person name="Wang J."/>
            <person name="Zhao C."/>
            <person name="Wang Y."/>
            <person name="Wang D."/>
            <person name="Huang X."/>
            <person name="Wang R."/>
            <person name="Lv J."/>
            <person name="Li Y."/>
            <person name="Zhang Z."/>
            <person name="Liu B."/>
            <person name="Lu W."/>
            <person name="Hui Y."/>
            <person name="Liang J."/>
            <person name="Zhou Z."/>
            <person name="Hou R."/>
            <person name="Li X."/>
            <person name="Liu Y."/>
            <person name="Li H."/>
            <person name="Ning X."/>
            <person name="Lin Y."/>
            <person name="Zhao L."/>
            <person name="Xing Q."/>
            <person name="Dou J."/>
            <person name="Li Y."/>
            <person name="Mao J."/>
            <person name="Guo H."/>
            <person name="Dou H."/>
            <person name="Li T."/>
            <person name="Mu C."/>
            <person name="Jiang W."/>
            <person name="Fu Q."/>
            <person name="Fu X."/>
            <person name="Miao Y."/>
            <person name="Liu J."/>
            <person name="Yu Q."/>
            <person name="Li R."/>
            <person name="Liao H."/>
            <person name="Li X."/>
            <person name="Kong Y."/>
            <person name="Jiang Z."/>
            <person name="Chourrout D."/>
            <person name="Li R."/>
            <person name="Bao Z."/>
        </authorList>
    </citation>
    <scope>NUCLEOTIDE SEQUENCE [LARGE SCALE GENOMIC DNA]</scope>
    <source>
        <strain evidence="1 2">PY_sf001</strain>
    </source>
</reference>
<dbReference type="EMBL" id="NEDP02002569">
    <property type="protein sequence ID" value="OWF50602.1"/>
    <property type="molecule type" value="Genomic_DNA"/>
</dbReference>
<dbReference type="PANTHER" id="PTHR17085:SF3">
    <property type="entry name" value="NUCLEAR RECEPTOR COACTIVATOR 4"/>
    <property type="match status" value="1"/>
</dbReference>
<sequence length="633" mass="70519">MDLEQKIRDVQSAIQHLEAIKSHLDKNTNEVKSNMNTTFLRHLRSLWNRQVFLFSQVDLIHSTKEEVLQRQLVRLHTLLTSLQSQLGHEDGTMLFDMNDLRPEESPYISFRADTASLKEAILNYGRVDHTGFPLTSQFMDPRSPAASLPPHFEDYDDAEHHILYKTVEEIKHAKTNSRNIDVHIPKLSARPEDWLTHSTATTTTASALQPAFAFPTFSKDPSDWLKSSATEVSGSGLQPIMSVISPDVLNASPSVSFCSASSVTSGTSIPRGIPTASSTTSSIDTWLLQIKQNPDMEEEDDFEIVDGSGATGVYDTEDIADQPSGTTPSVDIHRWTASPSVTWLKSESQSTGTPQVVGHDVIANYLAKRDNDLSVWLAPKQKTGCCGDSCCDKPAKSVEIENLGDYLADKLWIKCNKNSEKSGQVSGLCKANEPCQSFNDCLGTPSCLEEHQERVSGMDVTDLPGFSIFKHSNDNQTWLANGGKNVGPTTRCVGFEHFQRASREIKDWLLNEKDTCSQPKKAHAMTITEVLGNTDSRVWLHLDEANKLPPLSTPFQSCGTWDQLIKQHGEIGSDQWLLPPNVHSITDIGKVTQDVDQEIWLLHKESMETEIPSKEQAIEVPYIHENNAFWLHD</sequence>
<dbReference type="PANTHER" id="PTHR17085">
    <property type="entry name" value="NUCLEAR RECEPTOR COACTIVATOR 4"/>
    <property type="match status" value="1"/>
</dbReference>
<evidence type="ECO:0000313" key="1">
    <source>
        <dbReference type="EMBL" id="OWF50602.1"/>
    </source>
</evidence>
<keyword evidence="1" id="KW-0675">Receptor</keyword>
<dbReference type="AlphaFoldDB" id="A0A210QPE0"/>
<keyword evidence="2" id="KW-1185">Reference proteome</keyword>